<feature type="region of interest" description="Disordered" evidence="1">
    <location>
        <begin position="228"/>
        <end position="387"/>
    </location>
</feature>
<feature type="compositionally biased region" description="Basic and acidic residues" evidence="1">
    <location>
        <begin position="270"/>
        <end position="279"/>
    </location>
</feature>
<reference evidence="2" key="2">
    <citation type="journal article" date="1997" name="Mol. Cell. Biol.">
        <title>Volatility of internal eliminated segments in germ line genes of hypotrichous ciliates.</title>
        <authorList>
            <person name="DuBois M.L."/>
            <person name="Prescott D.M."/>
        </authorList>
    </citation>
    <scope>NUCLEOTIDE SEQUENCE</scope>
    <source>
        <strain evidence="2">B</strain>
    </source>
</reference>
<feature type="compositionally biased region" description="Basic residues" evidence="1">
    <location>
        <begin position="239"/>
        <end position="260"/>
    </location>
</feature>
<dbReference type="Pfam" id="PF07404">
    <property type="entry name" value="TEBP_beta"/>
    <property type="match status" value="1"/>
</dbReference>
<dbReference type="PIRSF" id="PIRSF018412">
    <property type="entry name" value="TEBP_beta"/>
    <property type="match status" value="1"/>
</dbReference>
<feature type="compositionally biased region" description="Basic and acidic residues" evidence="1">
    <location>
        <begin position="228"/>
        <end position="237"/>
    </location>
</feature>
<dbReference type="Gene3D" id="2.40.200.10">
    <property type="entry name" value="Telomere-binding Protein Beta Subunit, Chain"/>
    <property type="match status" value="1"/>
</dbReference>
<dbReference type="GO" id="GO:0042162">
    <property type="term" value="F:telomeric DNA binding"/>
    <property type="evidence" value="ECO:0007669"/>
    <property type="project" value="InterPro"/>
</dbReference>
<feature type="compositionally biased region" description="Low complexity" evidence="1">
    <location>
        <begin position="301"/>
        <end position="316"/>
    </location>
</feature>
<dbReference type="GO" id="GO:0000781">
    <property type="term" value="C:chromosome, telomeric region"/>
    <property type="evidence" value="ECO:0007669"/>
    <property type="project" value="InterPro"/>
</dbReference>
<proteinExistence type="predicted"/>
<feature type="compositionally biased region" description="Polar residues" evidence="1">
    <location>
        <begin position="322"/>
        <end position="337"/>
    </location>
</feature>
<feature type="compositionally biased region" description="Basic and acidic residues" evidence="1">
    <location>
        <begin position="342"/>
        <end position="351"/>
    </location>
</feature>
<dbReference type="InterPro" id="IPR010874">
    <property type="entry name" value="TEBB"/>
</dbReference>
<dbReference type="SUPFAM" id="SSF50249">
    <property type="entry name" value="Nucleic acid-binding proteins"/>
    <property type="match status" value="1"/>
</dbReference>
<dbReference type="EMBL" id="U63565">
    <property type="protein sequence ID" value="AAG35197.1"/>
    <property type="molecule type" value="Genomic_DNA"/>
</dbReference>
<protein>
    <submittedName>
        <fullName evidence="2">Macronuclear telomere-binding protein beta subunit</fullName>
    </submittedName>
</protein>
<reference evidence="2" key="1">
    <citation type="thesis" date="1996" institute="MCD Biology" country="University of Colorado">
        <title>The unusual structure and evolution of the germline genome of hypotrichous ciliates.</title>
        <authorList>
            <person name="DuBois M.L."/>
        </authorList>
    </citation>
    <scope>NUCLEOTIDE SEQUENCE</scope>
    <source>
        <strain evidence="2">B</strain>
    </source>
</reference>
<evidence type="ECO:0000256" key="1">
    <source>
        <dbReference type="SAM" id="MobiDB-lite"/>
    </source>
</evidence>
<dbReference type="InterPro" id="IPR023113">
    <property type="entry name" value="TEBP_beta_dom_sf"/>
</dbReference>
<sequence>MSKSQQVQQQSAFKQLYTELFNNGGDFGKVSNNLKKPLKCYVKESYPHFLVTDGYFFVTPYFTKEAVTEFHSKFPNVNIVDLHDKVIVINNWSLELRRVNSAEVFTSYANLEARLIVHSFKPNLQERLNPTRYPVNLYRDDEFKTTIQHFRHQALQQSLAKNLKQENIPDIAKVTGGDKKAKVDAGIVRASTSKGDEFSDFSFKEGNTATIRIQDIFVQEKGKDALSKLGGEGDVKVKGGARGKAKAASKSAARGKKGSAKKADVGASADVRKSVDKIVKYTPNKPSSRKETPQKSQSVPAGKSSAKKTTTGSKKTLPANPSPSGKKSTKTTDQMTMAQFKRYLEWHEKKNVGKTSSGGKVLGKRSAGKASATSGKASKASKRSTKK</sequence>
<accession>Q9GNS5</accession>
<dbReference type="InterPro" id="IPR012340">
    <property type="entry name" value="NA-bd_OB-fold"/>
</dbReference>
<organism evidence="2">
    <name type="scientific">Oxytricha trifallax</name>
    <name type="common">Sterkiella histriomuscorum</name>
    <dbReference type="NCBI Taxonomy" id="94289"/>
    <lineage>
        <taxon>Eukaryota</taxon>
        <taxon>Sar</taxon>
        <taxon>Alveolata</taxon>
        <taxon>Ciliophora</taxon>
        <taxon>Intramacronucleata</taxon>
        <taxon>Spirotrichea</taxon>
        <taxon>Stichotrichia</taxon>
        <taxon>Sporadotrichida</taxon>
        <taxon>Oxytrichidae</taxon>
        <taxon>Stylonychinae</taxon>
        <taxon>Sterkiella</taxon>
    </lineage>
</organism>
<evidence type="ECO:0000313" key="2">
    <source>
        <dbReference type="EMBL" id="AAG35197.1"/>
    </source>
</evidence>
<dbReference type="AlphaFoldDB" id="Q9GNS5"/>
<feature type="compositionally biased region" description="Low complexity" evidence="1">
    <location>
        <begin position="368"/>
        <end position="378"/>
    </location>
</feature>
<name>Q9GNS5_OXYTR</name>